<proteinExistence type="predicted"/>
<organism evidence="1 2">
    <name type="scientific">Campylobacter iguaniorum</name>
    <dbReference type="NCBI Taxonomy" id="1244531"/>
    <lineage>
        <taxon>Bacteria</taxon>
        <taxon>Pseudomonadati</taxon>
        <taxon>Campylobacterota</taxon>
        <taxon>Epsilonproteobacteria</taxon>
        <taxon>Campylobacterales</taxon>
        <taxon>Campylobacteraceae</taxon>
        <taxon>Campylobacter</taxon>
    </lineage>
</organism>
<evidence type="ECO:0000313" key="2">
    <source>
        <dbReference type="Proteomes" id="UP000028486"/>
    </source>
</evidence>
<dbReference type="EMBL" id="CP009043">
    <property type="protein sequence ID" value="AII15354.1"/>
    <property type="molecule type" value="Genomic_DNA"/>
</dbReference>
<accession>A0A076FHU2</accession>
<dbReference type="KEGG" id="caj:CIG1485E_1531"/>
<name>A0A076FHU2_9BACT</name>
<protein>
    <submittedName>
        <fullName evidence="1">Uncharacterized protein</fullName>
    </submittedName>
</protein>
<dbReference type="RefSeq" id="WP_038455167.1">
    <property type="nucleotide sequence ID" value="NZ_CP009043.1"/>
</dbReference>
<dbReference type="OrthoDB" id="5339711at2"/>
<dbReference type="HOGENOM" id="CLU_2244961_0_0_7"/>
<keyword evidence="2" id="KW-1185">Reference proteome</keyword>
<evidence type="ECO:0000313" key="1">
    <source>
        <dbReference type="EMBL" id="AII15354.1"/>
    </source>
</evidence>
<gene>
    <name evidence="1" type="ORF">CIG1485E_1531</name>
</gene>
<reference evidence="2" key="1">
    <citation type="journal article" date="2014" name="Genome Announc.">
        <title>Complete Genome Sequence of Campylobacter iguaniorum Strain 1485ET, Isolated from a Bearded Dragon (Pogona vitticeps).</title>
        <authorList>
            <person name="Gilbert M.J."/>
            <person name="Miller W.G."/>
            <person name="Yee E."/>
            <person name="Kik M."/>
            <person name="Wagenaar J.A."/>
            <person name="Duim B."/>
        </authorList>
    </citation>
    <scope>NUCLEOTIDE SEQUENCE [LARGE SCALE GENOMIC DNA]</scope>
    <source>
        <strain evidence="2">1485E</strain>
    </source>
</reference>
<dbReference type="Proteomes" id="UP000028486">
    <property type="component" value="Chromosome"/>
</dbReference>
<sequence length="104" mass="11563">MTVIGSEFVPFRNAKITKFSLQAMQNQSEFVLVNSKKEAVLANANEIKFIVCNNLNLARQIQSLANDYIFDSKIALIIANDDELEDAIEARIDAVIYQKAVIGA</sequence>
<dbReference type="PATRIC" id="fig|1244531.5.peg.1736"/>
<dbReference type="eggNOG" id="ENOG5032NSH">
    <property type="taxonomic scope" value="Bacteria"/>
</dbReference>
<dbReference type="AlphaFoldDB" id="A0A076FHU2"/>
<dbReference type="STRING" id="1244531.CIG2463D_1728"/>